<dbReference type="KEGG" id="carl:PXC00_09580"/>
<reference evidence="2" key="3">
    <citation type="submission" date="2024-06" db="EMBL/GenBank/DDBJ databases">
        <authorList>
            <person name="Zeng C."/>
        </authorList>
    </citation>
    <scope>NUCLEOTIDE SEQUENCE [LARGE SCALE GENOMIC DNA]</scope>
    <source>
        <strain evidence="2">ZCY20-5</strain>
    </source>
</reference>
<dbReference type="EMBL" id="CP135996">
    <property type="protein sequence ID" value="WOC31469.1"/>
    <property type="molecule type" value="Genomic_DNA"/>
</dbReference>
<dbReference type="AlphaFoldDB" id="A0AA97D8X4"/>
<accession>A0AA97D8X4</accession>
<reference evidence="1 2" key="2">
    <citation type="submission" date="2024-06" db="EMBL/GenBank/DDBJ databases">
        <title>Caproicibacterium argilliputei sp. nov, a novel caproic acid producing anaerobic bacterium isolated from pit mud.</title>
        <authorList>
            <person name="Xia S."/>
        </authorList>
    </citation>
    <scope>NUCLEOTIDE SEQUENCE [LARGE SCALE GENOMIC DNA]</scope>
    <source>
        <strain evidence="1 2">ZCY20-5</strain>
    </source>
</reference>
<evidence type="ECO:0000313" key="2">
    <source>
        <dbReference type="Proteomes" id="UP001300604"/>
    </source>
</evidence>
<gene>
    <name evidence="1" type="ORF">PXC00_09580</name>
</gene>
<dbReference type="Proteomes" id="UP001300604">
    <property type="component" value="Chromosome"/>
</dbReference>
<dbReference type="RefSeq" id="WP_316934935.1">
    <property type="nucleotide sequence ID" value="NZ_CP135996.1"/>
</dbReference>
<keyword evidence="2" id="KW-1185">Reference proteome</keyword>
<reference evidence="2" key="1">
    <citation type="submission" date="2024-06" db="EMBL/GenBank/DDBJ databases">
        <title>Caproicibacterium argilliputei sp. nov, a novel caproic acid producing anaerobic bacterium isolated from pit mud.</title>
        <authorList>
            <person name="Zeng C."/>
        </authorList>
    </citation>
    <scope>NUCLEOTIDE SEQUENCE [LARGE SCALE GENOMIC DNA]</scope>
    <source>
        <strain evidence="2">ZCY20-5</strain>
    </source>
</reference>
<name>A0AA97D8X4_9FIRM</name>
<proteinExistence type="predicted"/>
<organism evidence="1 2">
    <name type="scientific">Caproicibacterium argilliputei</name>
    <dbReference type="NCBI Taxonomy" id="3030016"/>
    <lineage>
        <taxon>Bacteria</taxon>
        <taxon>Bacillati</taxon>
        <taxon>Bacillota</taxon>
        <taxon>Clostridia</taxon>
        <taxon>Eubacteriales</taxon>
        <taxon>Oscillospiraceae</taxon>
        <taxon>Caproicibacterium</taxon>
    </lineage>
</organism>
<protein>
    <submittedName>
        <fullName evidence="1">Uncharacterized protein</fullName>
    </submittedName>
</protein>
<sequence>MSASGCASGEKVYAQMAASSSAAAGSAQTTGLHNPHQTTFRPLVWQAQDTSQDAHSDGSVSHVVLQKNSSSPKLSVTLPWQIYEVCSKLKDCTLTYRTPQTKTENAPSLQLFYNETERYTWSQHLFTFQSASASGGLIDSQGHETWPLGVYDSPQADKVIAEEYDAFSKQPDASAYAPKQITFGELLSRSDWKVEQVILQKGQHGGSYKEGEDNGMRTLTKAADIETFLKKLEGCTLTRANDSALTSEMYSVDLKVNGGFFSWEDNACTTHLGLKLQAGLPVGDYVSVQAQKVVDEYCA</sequence>
<evidence type="ECO:0000313" key="1">
    <source>
        <dbReference type="EMBL" id="WOC31469.1"/>
    </source>
</evidence>